<comment type="caution">
    <text evidence="4">The sequence shown here is derived from an EMBL/GenBank/DDBJ whole genome shotgun (WGS) entry which is preliminary data.</text>
</comment>
<dbReference type="InterPro" id="IPR045735">
    <property type="entry name" value="Spore_III_AA_AAA+_ATPase"/>
</dbReference>
<reference evidence="5" key="1">
    <citation type="submission" date="2017-03" db="EMBL/GenBank/DDBJ databases">
        <title>Phytopthora megakarya and P. palmivora, two closely related causual agents of cacao black pod achieved similar genome size and gene model numbers by different mechanisms.</title>
        <authorList>
            <person name="Ali S."/>
            <person name="Shao J."/>
            <person name="Larry D.J."/>
            <person name="Kronmiller B."/>
            <person name="Shen D."/>
            <person name="Strem M.D."/>
            <person name="Melnick R.L."/>
            <person name="Guiltinan M.J."/>
            <person name="Tyler B.M."/>
            <person name="Meinhardt L.W."/>
            <person name="Bailey B.A."/>
        </authorList>
    </citation>
    <scope>NUCLEOTIDE SEQUENCE [LARGE SCALE GENOMIC DNA]</scope>
    <source>
        <strain evidence="5">zdho120</strain>
    </source>
</reference>
<organism evidence="4 5">
    <name type="scientific">Phytophthora megakarya</name>
    <dbReference type="NCBI Taxonomy" id="4795"/>
    <lineage>
        <taxon>Eukaryota</taxon>
        <taxon>Sar</taxon>
        <taxon>Stramenopiles</taxon>
        <taxon>Oomycota</taxon>
        <taxon>Peronosporomycetes</taxon>
        <taxon>Peronosporales</taxon>
        <taxon>Peronosporaceae</taxon>
        <taxon>Phytophthora</taxon>
    </lineage>
</organism>
<dbReference type="EMBL" id="NBNE01014487">
    <property type="protein sequence ID" value="OWY94376.1"/>
    <property type="molecule type" value="Genomic_DNA"/>
</dbReference>
<dbReference type="SUPFAM" id="SSF52540">
    <property type="entry name" value="P-loop containing nucleoside triphosphate hydrolases"/>
    <property type="match status" value="1"/>
</dbReference>
<evidence type="ECO:0000259" key="3">
    <source>
        <dbReference type="SMART" id="SM00382"/>
    </source>
</evidence>
<evidence type="ECO:0000313" key="5">
    <source>
        <dbReference type="Proteomes" id="UP000198211"/>
    </source>
</evidence>
<dbReference type="InterPro" id="IPR027417">
    <property type="entry name" value="P-loop_NTPase"/>
</dbReference>
<dbReference type="PANTHER" id="PTHR20953:SF3">
    <property type="entry name" value="P-LOOP CONTAINING NUCLEOSIDE TRIPHOSPHATE HYDROLASES SUPERFAMILY PROTEIN"/>
    <property type="match status" value="1"/>
</dbReference>
<keyword evidence="2" id="KW-0067">ATP-binding</keyword>
<evidence type="ECO:0000313" key="4">
    <source>
        <dbReference type="EMBL" id="OWY94376.1"/>
    </source>
</evidence>
<keyword evidence="5" id="KW-1185">Reference proteome</keyword>
<dbReference type="AlphaFoldDB" id="A0A225UPA8"/>
<gene>
    <name evidence="4" type="ORF">PHMEG_00035915</name>
</gene>
<keyword evidence="1" id="KW-0547">Nucleotide-binding</keyword>
<dbReference type="InterPro" id="IPR003593">
    <property type="entry name" value="AAA+_ATPase"/>
</dbReference>
<sequence>QRVVLNKDDVVTKATINEILKNLGGKMRIGNDNRAGIDRQLHRISVMRSKTDEVYGLTMRVGRALRNAACVLTDLLLSDRHADKSVLVLGHPGSGKTTLIRDVARCVSETMENVCIIDTSNEIGGDGLIPHECVGWARRMMVRSLQEQAGVMVECVQNHTVETLIVDEIGRKAEVLAASTVRQRGPRLIASAHGDFRALIKNPDLKGLVGGSQQVTVGDDAAAKSPTKSKLQTQRAGNPIFDVIVELDHVIRGRCRIIWDVAKAVDSIFEGNGYSFETRQWDISTQGVLVLDE</sequence>
<dbReference type="SMART" id="SM00382">
    <property type="entry name" value="AAA"/>
    <property type="match status" value="1"/>
</dbReference>
<protein>
    <recommendedName>
        <fullName evidence="3">AAA+ ATPase domain-containing protein</fullName>
    </recommendedName>
</protein>
<evidence type="ECO:0000256" key="2">
    <source>
        <dbReference type="ARBA" id="ARBA00022840"/>
    </source>
</evidence>
<evidence type="ECO:0000256" key="1">
    <source>
        <dbReference type="ARBA" id="ARBA00022741"/>
    </source>
</evidence>
<proteinExistence type="predicted"/>
<dbReference type="OrthoDB" id="26838at2759"/>
<dbReference type="PANTHER" id="PTHR20953">
    <property type="entry name" value="KINASE-RELATED"/>
    <property type="match status" value="1"/>
</dbReference>
<dbReference type="CDD" id="cd00009">
    <property type="entry name" value="AAA"/>
    <property type="match status" value="1"/>
</dbReference>
<feature type="non-terminal residue" evidence="4">
    <location>
        <position position="1"/>
    </location>
</feature>
<dbReference type="STRING" id="4795.A0A225UPA8"/>
<dbReference type="Gene3D" id="3.40.50.300">
    <property type="entry name" value="P-loop containing nucleotide triphosphate hydrolases"/>
    <property type="match status" value="1"/>
</dbReference>
<name>A0A225UPA8_9STRA</name>
<feature type="domain" description="AAA+ ATPase" evidence="3">
    <location>
        <begin position="82"/>
        <end position="204"/>
    </location>
</feature>
<accession>A0A225UPA8</accession>
<dbReference type="Pfam" id="PF19568">
    <property type="entry name" value="Spore_III_AA"/>
    <property type="match status" value="1"/>
</dbReference>
<dbReference type="GO" id="GO:0005524">
    <property type="term" value="F:ATP binding"/>
    <property type="evidence" value="ECO:0007669"/>
    <property type="project" value="UniProtKB-KW"/>
</dbReference>
<dbReference type="Proteomes" id="UP000198211">
    <property type="component" value="Unassembled WGS sequence"/>
</dbReference>